<evidence type="ECO:0000256" key="3">
    <source>
        <dbReference type="ARBA" id="ARBA00022670"/>
    </source>
</evidence>
<dbReference type="SUPFAM" id="SSF53474">
    <property type="entry name" value="alpha/beta-Hydrolases"/>
    <property type="match status" value="1"/>
</dbReference>
<evidence type="ECO:0000256" key="8">
    <source>
        <dbReference type="ARBA" id="ARBA00052076"/>
    </source>
</evidence>
<evidence type="ECO:0000313" key="11">
    <source>
        <dbReference type="Proteomes" id="UP000274922"/>
    </source>
</evidence>
<dbReference type="PANTHER" id="PTHR11802:SF113">
    <property type="entry name" value="SERINE CARBOXYPEPTIDASE CTSA-4.1"/>
    <property type="match status" value="1"/>
</dbReference>
<keyword evidence="7" id="KW-0325">Glycoprotein</keyword>
<dbReference type="PROSITE" id="PS00131">
    <property type="entry name" value="CARBOXYPEPT_SER_SER"/>
    <property type="match status" value="1"/>
</dbReference>
<dbReference type="GO" id="GO:0004185">
    <property type="term" value="F:serine-type carboxypeptidase activity"/>
    <property type="evidence" value="ECO:0007669"/>
    <property type="project" value="UniProtKB-UniRule"/>
</dbReference>
<keyword evidence="5 9" id="KW-0378">Hydrolase</keyword>
<dbReference type="Gene3D" id="3.40.50.1820">
    <property type="entry name" value="alpha/beta hydrolase"/>
    <property type="match status" value="1"/>
</dbReference>
<accession>A0A4P9X4S2</accession>
<organism evidence="10 11">
    <name type="scientific">Caulochytrium protostelioides</name>
    <dbReference type="NCBI Taxonomy" id="1555241"/>
    <lineage>
        <taxon>Eukaryota</taxon>
        <taxon>Fungi</taxon>
        <taxon>Fungi incertae sedis</taxon>
        <taxon>Chytridiomycota</taxon>
        <taxon>Chytridiomycota incertae sedis</taxon>
        <taxon>Chytridiomycetes</taxon>
        <taxon>Caulochytriales</taxon>
        <taxon>Caulochytriaceae</taxon>
        <taxon>Caulochytrium</taxon>
    </lineage>
</organism>
<keyword evidence="6" id="KW-1015">Disulfide bond</keyword>
<evidence type="ECO:0000256" key="7">
    <source>
        <dbReference type="ARBA" id="ARBA00023180"/>
    </source>
</evidence>
<dbReference type="GO" id="GO:0000328">
    <property type="term" value="C:fungal-type vacuole lumen"/>
    <property type="evidence" value="ECO:0007669"/>
    <property type="project" value="UniProtKB-ARBA"/>
</dbReference>
<dbReference type="STRING" id="1555241.A0A4P9X4S2"/>
<proteinExistence type="inferred from homology"/>
<evidence type="ECO:0000256" key="2">
    <source>
        <dbReference type="ARBA" id="ARBA00022645"/>
    </source>
</evidence>
<keyword evidence="2 9" id="KW-0121">Carboxypeptidase</keyword>
<dbReference type="AlphaFoldDB" id="A0A4P9X4S2"/>
<dbReference type="PANTHER" id="PTHR11802">
    <property type="entry name" value="SERINE PROTEASE FAMILY S10 SERINE CARBOXYPEPTIDASE"/>
    <property type="match status" value="1"/>
</dbReference>
<dbReference type="OrthoDB" id="443318at2759"/>
<dbReference type="EC" id="3.4.16.-" evidence="9"/>
<evidence type="ECO:0000256" key="6">
    <source>
        <dbReference type="ARBA" id="ARBA00023157"/>
    </source>
</evidence>
<name>A0A4P9X4S2_9FUNG</name>
<comment type="catalytic activity">
    <reaction evidence="8">
        <text>Release of a C-terminal amino acid with broad specificity.</text>
        <dbReference type="EC" id="3.4.16.5"/>
    </reaction>
</comment>
<dbReference type="Proteomes" id="UP000274922">
    <property type="component" value="Unassembled WGS sequence"/>
</dbReference>
<protein>
    <recommendedName>
        <fullName evidence="9">Carboxypeptidase</fullName>
        <ecNumber evidence="9">3.4.16.-</ecNumber>
    </recommendedName>
</protein>
<dbReference type="FunFam" id="1.10.287.410:FF:000001">
    <property type="entry name" value="Carboxypeptidase Y"/>
    <property type="match status" value="1"/>
</dbReference>
<dbReference type="Gene3D" id="1.10.287.410">
    <property type="match status" value="1"/>
</dbReference>
<keyword evidence="3 9" id="KW-0645">Protease</keyword>
<comment type="similarity">
    <text evidence="1 9">Belongs to the peptidase S10 family.</text>
</comment>
<dbReference type="Pfam" id="PF00450">
    <property type="entry name" value="Peptidase_S10"/>
    <property type="match status" value="1"/>
</dbReference>
<evidence type="ECO:0000256" key="9">
    <source>
        <dbReference type="RuleBase" id="RU361156"/>
    </source>
</evidence>
<evidence type="ECO:0000256" key="5">
    <source>
        <dbReference type="ARBA" id="ARBA00022801"/>
    </source>
</evidence>
<evidence type="ECO:0000256" key="4">
    <source>
        <dbReference type="ARBA" id="ARBA00022729"/>
    </source>
</evidence>
<reference evidence="11" key="1">
    <citation type="journal article" date="2018" name="Nat. Microbiol.">
        <title>Leveraging single-cell genomics to expand the fungal tree of life.</title>
        <authorList>
            <person name="Ahrendt S.R."/>
            <person name="Quandt C.A."/>
            <person name="Ciobanu D."/>
            <person name="Clum A."/>
            <person name="Salamov A."/>
            <person name="Andreopoulos B."/>
            <person name="Cheng J.F."/>
            <person name="Woyke T."/>
            <person name="Pelin A."/>
            <person name="Henrissat B."/>
            <person name="Reynolds N.K."/>
            <person name="Benny G.L."/>
            <person name="Smith M.E."/>
            <person name="James T.Y."/>
            <person name="Grigoriev I.V."/>
        </authorList>
    </citation>
    <scope>NUCLEOTIDE SEQUENCE [LARGE SCALE GENOMIC DNA]</scope>
    <source>
        <strain evidence="11">ATCC 52028</strain>
    </source>
</reference>
<dbReference type="InterPro" id="IPR029058">
    <property type="entry name" value="AB_hydrolase_fold"/>
</dbReference>
<dbReference type="PRINTS" id="PR00724">
    <property type="entry name" value="CRBOXYPTASEC"/>
</dbReference>
<gene>
    <name evidence="10" type="ORF">CXG81DRAFT_13655</name>
</gene>
<keyword evidence="11" id="KW-1185">Reference proteome</keyword>
<evidence type="ECO:0000256" key="1">
    <source>
        <dbReference type="ARBA" id="ARBA00009431"/>
    </source>
</evidence>
<dbReference type="EMBL" id="ML014236">
    <property type="protein sequence ID" value="RKP00086.1"/>
    <property type="molecule type" value="Genomic_DNA"/>
</dbReference>
<sequence length="467" mass="52319">MPVNTQAFSEADGQFTSFRHAAFPDHKIRVKSDVTLCDNTVKQHVGYLDVGTDKHFFFWFFESRDKPDSDPFLLWLNGGPGCSSLTGLFMELGPCRMSENGNGTVHNDHSWNNKANIVFLDQPVDVGFSYGEGNEAVSNTKEAAKDVYAFLQIFLQTFTKYQPADFHVTGESYAGHYIPQIGATIAAGNAKAEQVAHQRGLAQQSLRPEDLVTIHLDSLAIGNGLTDALVQYKYYPDMACDTKYGPVLTNEQCDQMRGKYETCASLVQSCYKWKTPFACVPATMYCNNAMIGPFQQTGRNVYDVRTDCAPGSKLCYPILEDIEAWLNLPAVQSELGVDRAYQGCNFDVNRNFVMQGDWPLPFQQLLVPLLESGVRILIYAGDADYICNWIGNKAWIRALEWSGQDEFENAEDVDWKVGRTGKVGGKVRAHENLTFLQIYEAGHMVPYDQPEAGAEMIETWIQKKNFA</sequence>
<dbReference type="InterPro" id="IPR018202">
    <property type="entry name" value="Ser_caboxypep_ser_AS"/>
</dbReference>
<dbReference type="GO" id="GO:0006508">
    <property type="term" value="P:proteolysis"/>
    <property type="evidence" value="ECO:0007669"/>
    <property type="project" value="UniProtKB-KW"/>
</dbReference>
<keyword evidence="4" id="KW-0732">Signal</keyword>
<evidence type="ECO:0000313" key="10">
    <source>
        <dbReference type="EMBL" id="RKP00086.1"/>
    </source>
</evidence>
<dbReference type="InterPro" id="IPR001563">
    <property type="entry name" value="Peptidase_S10"/>
</dbReference>